<dbReference type="EMBL" id="JBFYGN010000005">
    <property type="protein sequence ID" value="MEX8192382.1"/>
    <property type="molecule type" value="Genomic_DNA"/>
</dbReference>
<evidence type="ECO:0000256" key="8">
    <source>
        <dbReference type="ARBA" id="ARBA00048968"/>
    </source>
</evidence>
<keyword evidence="3" id="KW-0808">Transferase</keyword>
<dbReference type="Proteomes" id="UP001561046">
    <property type="component" value="Unassembled WGS sequence"/>
</dbReference>
<protein>
    <submittedName>
        <fullName evidence="10">Polyphenol oxidase family protein</fullName>
    </submittedName>
</protein>
<accession>A0ABV3ZS12</accession>
<gene>
    <name evidence="10" type="ORF">AB6724_05970</name>
</gene>
<dbReference type="Gene3D" id="3.60.140.10">
    <property type="entry name" value="CNF1/YfiH-like putative cysteine hydrolases"/>
    <property type="match status" value="1"/>
</dbReference>
<evidence type="ECO:0000256" key="1">
    <source>
        <dbReference type="ARBA" id="ARBA00000553"/>
    </source>
</evidence>
<keyword evidence="6" id="KW-0862">Zinc</keyword>
<comment type="similarity">
    <text evidence="2">Belongs to the purine nucleoside phosphorylase YfiH/LACC1 family.</text>
</comment>
<dbReference type="InterPro" id="IPR038371">
    <property type="entry name" value="Cu_polyphenol_OxRdtase_sf"/>
</dbReference>
<evidence type="ECO:0000256" key="3">
    <source>
        <dbReference type="ARBA" id="ARBA00022679"/>
    </source>
</evidence>
<sequence>MTGDAWPASWLVPDWPALPGVHAVCTSREGGVSAQPWGSLNLGDHVGDESEHVRRNRELLAAAIRRETPGACTAFLQQVHGVEVLALDAANVAASEGAAFDACVTADAGVVCTIMVADCLPVLLAHDSGLVVGAAHAGWRGLAGMPPGRVRDEGPLPMGVLETLFEAFCGKVREASEQTAIKSAAEIAAHTQAWLGPCIGTEAFEVGVEVREAFLAHDPTAARHFRPGAAQGKYLADLPRLARQRLAVMGIAAVYGNDGSQRWCTVSNASSFFSHRRDAGRLGSSGRLAACIWRDAGV</sequence>
<dbReference type="Pfam" id="PF02578">
    <property type="entry name" value="Cu-oxidase_4"/>
    <property type="match status" value="2"/>
</dbReference>
<organism evidence="10 11">
    <name type="scientific">Comamonas guangdongensis</name>
    <dbReference type="NCBI Taxonomy" id="510515"/>
    <lineage>
        <taxon>Bacteria</taxon>
        <taxon>Pseudomonadati</taxon>
        <taxon>Pseudomonadota</taxon>
        <taxon>Betaproteobacteria</taxon>
        <taxon>Burkholderiales</taxon>
        <taxon>Comamonadaceae</taxon>
        <taxon>Comamonas</taxon>
    </lineage>
</organism>
<evidence type="ECO:0000256" key="9">
    <source>
        <dbReference type="ARBA" id="ARBA00049893"/>
    </source>
</evidence>
<keyword evidence="11" id="KW-1185">Reference proteome</keyword>
<comment type="catalytic activity">
    <reaction evidence="1">
        <text>inosine + phosphate = alpha-D-ribose 1-phosphate + hypoxanthine</text>
        <dbReference type="Rhea" id="RHEA:27646"/>
        <dbReference type="ChEBI" id="CHEBI:17368"/>
        <dbReference type="ChEBI" id="CHEBI:17596"/>
        <dbReference type="ChEBI" id="CHEBI:43474"/>
        <dbReference type="ChEBI" id="CHEBI:57720"/>
        <dbReference type="EC" id="2.4.2.1"/>
    </reaction>
    <physiologicalReaction direction="left-to-right" evidence="1">
        <dbReference type="Rhea" id="RHEA:27647"/>
    </physiologicalReaction>
</comment>
<dbReference type="PANTHER" id="PTHR30616:SF2">
    <property type="entry name" value="PURINE NUCLEOSIDE PHOSPHORYLASE LACC1"/>
    <property type="match status" value="1"/>
</dbReference>
<evidence type="ECO:0000256" key="6">
    <source>
        <dbReference type="ARBA" id="ARBA00022833"/>
    </source>
</evidence>
<keyword evidence="5" id="KW-0378">Hydrolase</keyword>
<evidence type="ECO:0000256" key="2">
    <source>
        <dbReference type="ARBA" id="ARBA00007353"/>
    </source>
</evidence>
<dbReference type="SUPFAM" id="SSF64438">
    <property type="entry name" value="CNF1/YfiH-like putative cysteine hydrolases"/>
    <property type="match status" value="1"/>
</dbReference>
<dbReference type="InterPro" id="IPR011324">
    <property type="entry name" value="Cytotoxic_necrot_fac-like_cat"/>
</dbReference>
<comment type="caution">
    <text evidence="10">The sequence shown here is derived from an EMBL/GenBank/DDBJ whole genome shotgun (WGS) entry which is preliminary data.</text>
</comment>
<evidence type="ECO:0000313" key="10">
    <source>
        <dbReference type="EMBL" id="MEX8192382.1"/>
    </source>
</evidence>
<proteinExistence type="inferred from homology"/>
<evidence type="ECO:0000313" key="11">
    <source>
        <dbReference type="Proteomes" id="UP001561046"/>
    </source>
</evidence>
<dbReference type="RefSeq" id="WP_369337586.1">
    <property type="nucleotide sequence ID" value="NZ_JBFYGN010000005.1"/>
</dbReference>
<evidence type="ECO:0000256" key="5">
    <source>
        <dbReference type="ARBA" id="ARBA00022801"/>
    </source>
</evidence>
<evidence type="ECO:0000256" key="7">
    <source>
        <dbReference type="ARBA" id="ARBA00047989"/>
    </source>
</evidence>
<evidence type="ECO:0000256" key="4">
    <source>
        <dbReference type="ARBA" id="ARBA00022723"/>
    </source>
</evidence>
<name>A0ABV3ZS12_9BURK</name>
<dbReference type="InterPro" id="IPR003730">
    <property type="entry name" value="Cu_polyphenol_OxRdtase"/>
</dbReference>
<dbReference type="CDD" id="cd16833">
    <property type="entry name" value="YfiH"/>
    <property type="match status" value="1"/>
</dbReference>
<comment type="catalytic activity">
    <reaction evidence="7">
        <text>adenosine + H2O + H(+) = inosine + NH4(+)</text>
        <dbReference type="Rhea" id="RHEA:24408"/>
        <dbReference type="ChEBI" id="CHEBI:15377"/>
        <dbReference type="ChEBI" id="CHEBI:15378"/>
        <dbReference type="ChEBI" id="CHEBI:16335"/>
        <dbReference type="ChEBI" id="CHEBI:17596"/>
        <dbReference type="ChEBI" id="CHEBI:28938"/>
        <dbReference type="EC" id="3.5.4.4"/>
    </reaction>
    <physiologicalReaction direction="left-to-right" evidence="7">
        <dbReference type="Rhea" id="RHEA:24409"/>
    </physiologicalReaction>
</comment>
<keyword evidence="4" id="KW-0479">Metal-binding</keyword>
<reference evidence="10 11" key="1">
    <citation type="journal article" date="2013" name="Int. J. Syst. Evol. Microbiol.">
        <title>Comamonas guangdongensis sp. nov., isolated from subterranean forest sediment, and emended description of the genus Comamonas.</title>
        <authorList>
            <person name="Zhang J."/>
            <person name="Wang Y."/>
            <person name="Zhou S."/>
            <person name="Wu C."/>
            <person name="He J."/>
            <person name="Li F."/>
        </authorList>
    </citation>
    <scope>NUCLEOTIDE SEQUENCE [LARGE SCALE GENOMIC DNA]</scope>
    <source>
        <strain evidence="10 11">CCTCC AB2011133</strain>
    </source>
</reference>
<comment type="catalytic activity">
    <reaction evidence="9">
        <text>S-methyl-5'-thioadenosine + phosphate = 5-(methylsulfanyl)-alpha-D-ribose 1-phosphate + adenine</text>
        <dbReference type="Rhea" id="RHEA:11852"/>
        <dbReference type="ChEBI" id="CHEBI:16708"/>
        <dbReference type="ChEBI" id="CHEBI:17509"/>
        <dbReference type="ChEBI" id="CHEBI:43474"/>
        <dbReference type="ChEBI" id="CHEBI:58533"/>
        <dbReference type="EC" id="2.4.2.28"/>
    </reaction>
    <physiologicalReaction direction="left-to-right" evidence="9">
        <dbReference type="Rhea" id="RHEA:11853"/>
    </physiologicalReaction>
</comment>
<comment type="catalytic activity">
    <reaction evidence="8">
        <text>adenosine + phosphate = alpha-D-ribose 1-phosphate + adenine</text>
        <dbReference type="Rhea" id="RHEA:27642"/>
        <dbReference type="ChEBI" id="CHEBI:16335"/>
        <dbReference type="ChEBI" id="CHEBI:16708"/>
        <dbReference type="ChEBI" id="CHEBI:43474"/>
        <dbReference type="ChEBI" id="CHEBI:57720"/>
        <dbReference type="EC" id="2.4.2.1"/>
    </reaction>
    <physiologicalReaction direction="left-to-right" evidence="8">
        <dbReference type="Rhea" id="RHEA:27643"/>
    </physiologicalReaction>
</comment>
<dbReference type="PANTHER" id="PTHR30616">
    <property type="entry name" value="UNCHARACTERIZED PROTEIN YFIH"/>
    <property type="match status" value="1"/>
</dbReference>